<evidence type="ECO:0000256" key="2">
    <source>
        <dbReference type="ARBA" id="ARBA00006244"/>
    </source>
</evidence>
<evidence type="ECO:0000256" key="7">
    <source>
        <dbReference type="SAM" id="MobiDB-lite"/>
    </source>
</evidence>
<evidence type="ECO:0000256" key="4">
    <source>
        <dbReference type="ARBA" id="ARBA00022989"/>
    </source>
</evidence>
<dbReference type="AlphaFoldDB" id="A0A9P6FXJ1"/>
<keyword evidence="4 8" id="KW-1133">Transmembrane helix</keyword>
<dbReference type="EMBL" id="JAABOA010001028">
    <property type="protein sequence ID" value="KAF9582500.1"/>
    <property type="molecule type" value="Genomic_DNA"/>
</dbReference>
<keyword evidence="5 8" id="KW-0472">Membrane</keyword>
<sequence length="717" mass="77876">MANPTATTAGALLTRVAFMIQGAVKLLTAAVTKELSHVHKDPVSNPKKKIIGHRPRTPSPFLTRLRLLWACLVLLTSILPWAWALPTNGTVTPVFDDGTVDLDVGQKTVISHQNWGLGVALIIHGLVQVFFGFKLMLFSLLMAGFASWAIASMLIMVAIRWDVVFTTFMPQHYYFWVWLCSGIVGAILSFRFWDLGVTFTGAFGGFALAMGIVAAANISITNAGRYVIMGILILSGAAFATFFERIFVILATSLGGSYMVMFGIDQFIQVGYREMIVVFDFRGKTFTYHPTWKVYVMLASSAVLAGIGIAWECWRHTAPFGLERRAVFRIYGRPFGKRPRKLLGPRIHHHFKNMGWYAYLSGCYCFERRTIEDVLYDDDNFPGSTPLGVTPGSTISGRPRIPIPEAGRPETGSTGGKGEASTQEPSVTDEGKEPTIHNVPISNIGGKDVGGEKIPSASHSGSLDSEKPIKSAPIHGESTSNMVSQGAASRQSTEMSYTHSHAGPAGVSTTSGVITSTTAPTTSIQTESTRVSSYNSNLSPSRPHSDLQQPSSIPTAESTPHRHHPLFSSNLGPRTVEMVHMVTDDMSPGNTIPRNYNIEHHPSTSPPLSPLPSHQESLSNRSASTVAMTAPPTRPTSPTLETVAEEWTLPPGSQSPLRNLGRFSVSANNDPYTVRLGYGLQLGHVLEVSESTINSDTTQTQEDYTMGGSQEYLSRGS</sequence>
<name>A0A9P6FXJ1_9FUNG</name>
<feature type="compositionally biased region" description="Low complexity" evidence="7">
    <location>
        <begin position="508"/>
        <end position="529"/>
    </location>
</feature>
<accession>A0A9P6FXJ1</accession>
<feature type="transmembrane region" description="Helical" evidence="8">
    <location>
        <begin position="65"/>
        <end position="83"/>
    </location>
</feature>
<feature type="domain" description="TM7S3/TM198-like" evidence="9">
    <location>
        <begin position="118"/>
        <end position="311"/>
    </location>
</feature>
<evidence type="ECO:0000259" key="9">
    <source>
        <dbReference type="Pfam" id="PF13886"/>
    </source>
</evidence>
<evidence type="ECO:0000256" key="1">
    <source>
        <dbReference type="ARBA" id="ARBA00004141"/>
    </source>
</evidence>
<feature type="region of interest" description="Disordered" evidence="7">
    <location>
        <begin position="693"/>
        <end position="717"/>
    </location>
</feature>
<dbReference type="GO" id="GO:0005886">
    <property type="term" value="C:plasma membrane"/>
    <property type="evidence" value="ECO:0007669"/>
    <property type="project" value="TreeGrafter"/>
</dbReference>
<feature type="transmembrane region" description="Helical" evidence="8">
    <location>
        <begin position="292"/>
        <end position="314"/>
    </location>
</feature>
<proteinExistence type="inferred from homology"/>
<feature type="transmembrane region" description="Helical" evidence="8">
    <location>
        <begin position="140"/>
        <end position="161"/>
    </location>
</feature>
<feature type="transmembrane region" description="Helical" evidence="8">
    <location>
        <begin position="226"/>
        <end position="243"/>
    </location>
</feature>
<evidence type="ECO:0000313" key="10">
    <source>
        <dbReference type="EMBL" id="KAF9582500.1"/>
    </source>
</evidence>
<keyword evidence="3 8" id="KW-0812">Transmembrane</keyword>
<evidence type="ECO:0000256" key="3">
    <source>
        <dbReference type="ARBA" id="ARBA00022692"/>
    </source>
</evidence>
<keyword evidence="11" id="KW-1185">Reference proteome</keyword>
<evidence type="ECO:0000256" key="8">
    <source>
        <dbReference type="SAM" id="Phobius"/>
    </source>
</evidence>
<feature type="transmembrane region" description="Helical" evidence="8">
    <location>
        <begin position="173"/>
        <end position="193"/>
    </location>
</feature>
<comment type="caution">
    <text evidence="10">The sequence shown here is derived from an EMBL/GenBank/DDBJ whole genome shotgun (WGS) entry which is preliminary data.</text>
</comment>
<dbReference type="Proteomes" id="UP000780801">
    <property type="component" value="Unassembled WGS sequence"/>
</dbReference>
<gene>
    <name evidence="10" type="ORF">BGW38_000131</name>
</gene>
<organism evidence="10 11">
    <name type="scientific">Lunasporangiospora selenospora</name>
    <dbReference type="NCBI Taxonomy" id="979761"/>
    <lineage>
        <taxon>Eukaryota</taxon>
        <taxon>Fungi</taxon>
        <taxon>Fungi incertae sedis</taxon>
        <taxon>Mucoromycota</taxon>
        <taxon>Mortierellomycotina</taxon>
        <taxon>Mortierellomycetes</taxon>
        <taxon>Mortierellales</taxon>
        <taxon>Mortierellaceae</taxon>
        <taxon>Lunasporangiospora</taxon>
    </lineage>
</organism>
<comment type="subcellular location">
    <subcellularLocation>
        <location evidence="1">Membrane</location>
        <topology evidence="1">Multi-pass membrane protein</topology>
    </subcellularLocation>
</comment>
<dbReference type="InterPro" id="IPR025256">
    <property type="entry name" value="TM7S3/TM198-like_dom"/>
</dbReference>
<feature type="region of interest" description="Disordered" evidence="7">
    <location>
        <begin position="382"/>
        <end position="571"/>
    </location>
</feature>
<feature type="transmembrane region" description="Helical" evidence="8">
    <location>
        <begin position="200"/>
        <end position="220"/>
    </location>
</feature>
<evidence type="ECO:0000313" key="11">
    <source>
        <dbReference type="Proteomes" id="UP000780801"/>
    </source>
</evidence>
<feature type="compositionally biased region" description="Polar residues" evidence="7">
    <location>
        <begin position="477"/>
        <end position="499"/>
    </location>
</feature>
<dbReference type="PANTHER" id="PTHR31247:SF5">
    <property type="entry name" value="DUF4203 DOMAIN-CONTAINING PROTEIN"/>
    <property type="match status" value="1"/>
</dbReference>
<dbReference type="PANTHER" id="PTHR31247">
    <property type="entry name" value="TRANSMEMBRANE PROTEIN 198 FAMILY MEMBER"/>
    <property type="match status" value="1"/>
</dbReference>
<dbReference type="Pfam" id="PF13886">
    <property type="entry name" value="TM7S3_TM198"/>
    <property type="match status" value="1"/>
</dbReference>
<comment type="similarity">
    <text evidence="2">Belongs to the TMEM198 family.</text>
</comment>
<dbReference type="InterPro" id="IPR040236">
    <property type="entry name" value="TMEM198"/>
</dbReference>
<evidence type="ECO:0000256" key="5">
    <source>
        <dbReference type="ARBA" id="ARBA00023136"/>
    </source>
</evidence>
<feature type="compositionally biased region" description="Polar residues" evidence="7">
    <location>
        <begin position="530"/>
        <end position="558"/>
    </location>
</feature>
<evidence type="ECO:0000256" key="6">
    <source>
        <dbReference type="ARBA" id="ARBA00049737"/>
    </source>
</evidence>
<protein>
    <recommendedName>
        <fullName evidence="6">Transmembrane protein 198</fullName>
    </recommendedName>
</protein>
<reference evidence="10" key="1">
    <citation type="journal article" date="2020" name="Fungal Divers.">
        <title>Resolving the Mortierellaceae phylogeny through synthesis of multi-gene phylogenetics and phylogenomics.</title>
        <authorList>
            <person name="Vandepol N."/>
            <person name="Liber J."/>
            <person name="Desiro A."/>
            <person name="Na H."/>
            <person name="Kennedy M."/>
            <person name="Barry K."/>
            <person name="Grigoriev I.V."/>
            <person name="Miller A.N."/>
            <person name="O'Donnell K."/>
            <person name="Stajich J.E."/>
            <person name="Bonito G."/>
        </authorList>
    </citation>
    <scope>NUCLEOTIDE SEQUENCE</scope>
    <source>
        <strain evidence="10">KOD1015</strain>
    </source>
</reference>
<feature type="region of interest" description="Disordered" evidence="7">
    <location>
        <begin position="598"/>
        <end position="638"/>
    </location>
</feature>
<feature type="transmembrane region" description="Helical" evidence="8">
    <location>
        <begin position="115"/>
        <end position="133"/>
    </location>
</feature>
<dbReference type="OrthoDB" id="102260at2759"/>